<gene>
    <name evidence="1" type="ORF">B8V81_3013</name>
</gene>
<name>A0A2N5N2M9_9BACL</name>
<dbReference type="EMBL" id="NFEZ01000004">
    <property type="protein sequence ID" value="PLT44582.1"/>
    <property type="molecule type" value="Genomic_DNA"/>
</dbReference>
<reference evidence="1 2" key="1">
    <citation type="submission" date="2017-05" db="EMBL/GenBank/DDBJ databases">
        <title>Functional genome analysis of Paenibacillus pasadenensis strain R16: insights on endophytic life style and antifungal activity.</title>
        <authorList>
            <person name="Passera A."/>
            <person name="Marcolungo L."/>
            <person name="Casati P."/>
            <person name="Brasca M."/>
            <person name="Quaglino F."/>
            <person name="Delledonne M."/>
        </authorList>
    </citation>
    <scope>NUCLEOTIDE SEQUENCE [LARGE SCALE GENOMIC DNA]</scope>
    <source>
        <strain evidence="1 2">R16</strain>
    </source>
</reference>
<dbReference type="AlphaFoldDB" id="A0A2N5N2M9"/>
<organism evidence="1 2">
    <name type="scientific">Paenibacillus pasadenensis</name>
    <dbReference type="NCBI Taxonomy" id="217090"/>
    <lineage>
        <taxon>Bacteria</taxon>
        <taxon>Bacillati</taxon>
        <taxon>Bacillota</taxon>
        <taxon>Bacilli</taxon>
        <taxon>Bacillales</taxon>
        <taxon>Paenibacillaceae</taxon>
        <taxon>Paenibacillus</taxon>
    </lineage>
</organism>
<sequence>MMGSFNINVDRTNQVFHAVVEGTFTPEEGMASVQAYQKEIATIAVPEYEIHIDCTELNVSSPSALPILEGCFQMYKQDGFKKVVLTLARNPILKMQLGRVARTVGLENCEIIEK</sequence>
<protein>
    <recommendedName>
        <fullName evidence="3">STAS domain-containing protein</fullName>
    </recommendedName>
</protein>
<comment type="caution">
    <text evidence="1">The sequence shown here is derived from an EMBL/GenBank/DDBJ whole genome shotgun (WGS) entry which is preliminary data.</text>
</comment>
<dbReference type="RefSeq" id="WP_228551292.1">
    <property type="nucleotide sequence ID" value="NZ_BIMM01000038.1"/>
</dbReference>
<accession>A0A2N5N2M9</accession>
<proteinExistence type="predicted"/>
<evidence type="ECO:0008006" key="3">
    <source>
        <dbReference type="Google" id="ProtNLM"/>
    </source>
</evidence>
<evidence type="ECO:0000313" key="2">
    <source>
        <dbReference type="Proteomes" id="UP000234789"/>
    </source>
</evidence>
<keyword evidence="2" id="KW-1185">Reference proteome</keyword>
<dbReference type="Proteomes" id="UP000234789">
    <property type="component" value="Unassembled WGS sequence"/>
</dbReference>
<evidence type="ECO:0000313" key="1">
    <source>
        <dbReference type="EMBL" id="PLT44582.1"/>
    </source>
</evidence>